<keyword evidence="10" id="KW-1185">Reference proteome</keyword>
<feature type="transmembrane region" description="Helical" evidence="7">
    <location>
        <begin position="702"/>
        <end position="724"/>
    </location>
</feature>
<keyword evidence="3 7" id="KW-0812">Transmembrane</keyword>
<dbReference type="GO" id="GO:0022857">
    <property type="term" value="F:transmembrane transporter activity"/>
    <property type="evidence" value="ECO:0007669"/>
    <property type="project" value="TreeGrafter"/>
</dbReference>
<dbReference type="eggNOG" id="COG0577">
    <property type="taxonomic scope" value="Bacteria"/>
</dbReference>
<keyword evidence="5 7" id="KW-0472">Membrane</keyword>
<comment type="similarity">
    <text evidence="6">Belongs to the ABC-4 integral membrane protein family.</text>
</comment>
<gene>
    <name evidence="9" type="ordered locus">Toce_1865</name>
</gene>
<dbReference type="EMBL" id="CP002131">
    <property type="protein sequence ID" value="ADL08595.1"/>
    <property type="molecule type" value="Genomic_DNA"/>
</dbReference>
<dbReference type="PANTHER" id="PTHR30572:SF4">
    <property type="entry name" value="ABC TRANSPORTER PERMEASE YTRF"/>
    <property type="match status" value="1"/>
</dbReference>
<reference evidence="9 10" key="1">
    <citation type="journal article" date="2010" name="Stand. Genomic Sci.">
        <title>Complete genome sequence of Thermosediminibacter oceani type strain (JW/IW-1228P).</title>
        <authorList>
            <person name="Pitluck S."/>
            <person name="Yasawong M."/>
            <person name="Munk C."/>
            <person name="Nolan M."/>
            <person name="Lapidus A."/>
            <person name="Lucas S."/>
            <person name="Glavina Del Rio T."/>
            <person name="Tice H."/>
            <person name="Cheng J.F."/>
            <person name="Bruce D."/>
            <person name="Detter C."/>
            <person name="Tapia R."/>
            <person name="Han C."/>
            <person name="Goodwin L."/>
            <person name="Liolios K."/>
            <person name="Ivanova N."/>
            <person name="Mavromatis K."/>
            <person name="Mikhailova N."/>
            <person name="Pati A."/>
            <person name="Chen A."/>
            <person name="Palaniappan K."/>
            <person name="Land M."/>
            <person name="Hauser L."/>
            <person name="Chang Y.J."/>
            <person name="Jeffries C.D."/>
            <person name="Rohde M."/>
            <person name="Spring S."/>
            <person name="Sikorski J."/>
            <person name="Goker M."/>
            <person name="Woyke T."/>
            <person name="Bristow J."/>
            <person name="Eisen J.A."/>
            <person name="Markowitz V."/>
            <person name="Hugenholtz P."/>
            <person name="Kyrpides N.C."/>
            <person name="Klenk H.P."/>
        </authorList>
    </citation>
    <scope>NUCLEOTIDE SEQUENCE [LARGE SCALE GENOMIC DNA]</scope>
    <source>
        <strain evidence="10">ATCC BAA-1034 / DSM 16646 / JW/IW-1228P</strain>
    </source>
</reference>
<evidence type="ECO:0000313" key="10">
    <source>
        <dbReference type="Proteomes" id="UP000000272"/>
    </source>
</evidence>
<evidence type="ECO:0000256" key="4">
    <source>
        <dbReference type="ARBA" id="ARBA00022989"/>
    </source>
</evidence>
<dbReference type="Pfam" id="PF02687">
    <property type="entry name" value="FtsX"/>
    <property type="match status" value="2"/>
</dbReference>
<feature type="transmembrane region" description="Helical" evidence="7">
    <location>
        <begin position="16"/>
        <end position="41"/>
    </location>
</feature>
<dbReference type="InterPro" id="IPR003838">
    <property type="entry name" value="ABC3_permease_C"/>
</dbReference>
<organism evidence="9 10">
    <name type="scientific">Thermosediminibacter oceani (strain ATCC BAA-1034 / DSM 16646 / JW/IW-1228P)</name>
    <dbReference type="NCBI Taxonomy" id="555079"/>
    <lineage>
        <taxon>Bacteria</taxon>
        <taxon>Bacillati</taxon>
        <taxon>Bacillota</taxon>
        <taxon>Clostridia</taxon>
        <taxon>Thermosediminibacterales</taxon>
        <taxon>Thermosediminibacteraceae</taxon>
        <taxon>Thermosediminibacter</taxon>
    </lineage>
</organism>
<dbReference type="RefSeq" id="WP_013276616.1">
    <property type="nucleotide sequence ID" value="NC_014377.1"/>
</dbReference>
<evidence type="ECO:0000256" key="3">
    <source>
        <dbReference type="ARBA" id="ARBA00022692"/>
    </source>
</evidence>
<evidence type="ECO:0000256" key="1">
    <source>
        <dbReference type="ARBA" id="ARBA00004651"/>
    </source>
</evidence>
<accession>D9RZ41</accession>
<feature type="transmembrane region" description="Helical" evidence="7">
    <location>
        <begin position="355"/>
        <end position="376"/>
    </location>
</feature>
<dbReference type="PANTHER" id="PTHR30572">
    <property type="entry name" value="MEMBRANE COMPONENT OF TRANSPORTER-RELATED"/>
    <property type="match status" value="1"/>
</dbReference>
<sequence length="787" mass="88012">MLWRKMIRDLKENKGSYIACTVIIVMGLLVFTAFTTVVGSLRDSQQKFYKEQNFADGFIKVQAIPRSEVKNLESIEGIKKIQGRLVKDVMVLKPGVKDNVYLRLVSIDPGISNPINGVLLTRGRPLDDDSMNVWIDGKFFEANNLDLNDEIEVIAGGRIRKLTVAGVGNSPEFVYALRTAADLYPSPETFGIAFIPIRAMEKLFPDEKAFNELVFTLKPGANYEKVKEELEKRLEPYGVESIIPRAEQMSHMLLDQELKSLESVSTAMPVMFLSIAGAILYITLKRLIEQQRVQIGILKAEGFTSGEILFHYLSYALTIGLAGGLTGSILGALLSYPLTSMYQVFFNLPGLEGRFSPSLILLSVLLSLSFSLIAGFQGCKKVLALEPAEAMRPPAPILGRRVLLEKISFIWKMLSVQEMMAARNISRNWGRSLFIFLGIMFCFAISAFTWSMNDLVQKMMFDQYEKVEVYDVKLILSRPLDQKNVNRELNAFPGVRYAEPVAEVPVTLKNRWLKKDTVILGLPRDSRLYNILDKNYNKITPPENGILLSERLANLLNAGVGTKLMVESPMKAGENEGVLEVAGIIPQYVGINAYMEIGALQDFLKHEDMATSILLKVEEEAITSLREKYMHSKYISSIDEREQRLNKFKEMMASYGSMIYIYALIGVVIGFAIIYSSSVISVSERSRELSSMMVLGMTPEEVLSVVTFEQWCIGVPAMIAGVPVSKMMLAGISRVVSNDMFTMPESVTFTSLLLAFAATVFSIFIAQKVSARKVKRLNPAEVLKARE</sequence>
<dbReference type="HOGENOM" id="CLU_005531_2_0_9"/>
<keyword evidence="4 7" id="KW-1133">Transmembrane helix</keyword>
<evidence type="ECO:0000313" key="9">
    <source>
        <dbReference type="EMBL" id="ADL08595.1"/>
    </source>
</evidence>
<dbReference type="AlphaFoldDB" id="D9RZ41"/>
<proteinExistence type="inferred from homology"/>
<dbReference type="STRING" id="555079.Toce_1865"/>
<keyword evidence="2" id="KW-1003">Cell membrane</keyword>
<dbReference type="Proteomes" id="UP000000272">
    <property type="component" value="Chromosome"/>
</dbReference>
<feature type="transmembrane region" description="Helical" evidence="7">
    <location>
        <begin position="433"/>
        <end position="452"/>
    </location>
</feature>
<feature type="domain" description="ABC3 transporter permease C-terminal" evidence="8">
    <location>
        <begin position="661"/>
        <end position="779"/>
    </location>
</feature>
<evidence type="ECO:0000256" key="6">
    <source>
        <dbReference type="ARBA" id="ARBA00038076"/>
    </source>
</evidence>
<dbReference type="GO" id="GO:0005886">
    <property type="term" value="C:plasma membrane"/>
    <property type="evidence" value="ECO:0007669"/>
    <property type="project" value="UniProtKB-SubCell"/>
</dbReference>
<feature type="domain" description="ABC3 transporter permease C-terminal" evidence="8">
    <location>
        <begin position="268"/>
        <end position="384"/>
    </location>
</feature>
<evidence type="ECO:0000256" key="2">
    <source>
        <dbReference type="ARBA" id="ARBA00022475"/>
    </source>
</evidence>
<feature type="transmembrane region" description="Helical" evidence="7">
    <location>
        <begin position="659"/>
        <end position="682"/>
    </location>
</feature>
<name>D9RZ41_THEOJ</name>
<evidence type="ECO:0000259" key="8">
    <source>
        <dbReference type="Pfam" id="PF02687"/>
    </source>
</evidence>
<comment type="subcellular location">
    <subcellularLocation>
        <location evidence="1">Cell membrane</location>
        <topology evidence="1">Multi-pass membrane protein</topology>
    </subcellularLocation>
</comment>
<dbReference type="InterPro" id="IPR050250">
    <property type="entry name" value="Macrolide_Exporter_MacB"/>
</dbReference>
<evidence type="ECO:0000256" key="7">
    <source>
        <dbReference type="SAM" id="Phobius"/>
    </source>
</evidence>
<feature type="transmembrane region" description="Helical" evidence="7">
    <location>
        <begin position="267"/>
        <end position="288"/>
    </location>
</feature>
<feature type="transmembrane region" description="Helical" evidence="7">
    <location>
        <begin position="747"/>
        <end position="766"/>
    </location>
</feature>
<evidence type="ECO:0000256" key="5">
    <source>
        <dbReference type="ARBA" id="ARBA00023136"/>
    </source>
</evidence>
<protein>
    <recommendedName>
        <fullName evidence="8">ABC3 transporter permease C-terminal domain-containing protein</fullName>
    </recommendedName>
</protein>
<dbReference type="KEGG" id="toc:Toce_1865"/>
<feature type="transmembrane region" description="Helical" evidence="7">
    <location>
        <begin position="309"/>
        <end position="335"/>
    </location>
</feature>